<feature type="site" description="Transition state stabilizer" evidence="7">
    <location>
        <position position="178"/>
    </location>
</feature>
<dbReference type="GO" id="GO:0005524">
    <property type="term" value="F:ATP binding"/>
    <property type="evidence" value="ECO:0007669"/>
    <property type="project" value="UniProtKB-KW"/>
</dbReference>
<dbReference type="GO" id="GO:0000287">
    <property type="term" value="F:magnesium ion binding"/>
    <property type="evidence" value="ECO:0007669"/>
    <property type="project" value="UniProtKB-UniRule"/>
</dbReference>
<evidence type="ECO:0000256" key="4">
    <source>
        <dbReference type="ARBA" id="ARBA00022777"/>
    </source>
</evidence>
<evidence type="ECO:0000256" key="5">
    <source>
        <dbReference type="ARBA" id="ARBA00022840"/>
    </source>
</evidence>
<keyword evidence="3 7" id="KW-0547">Nucleotide-binding</keyword>
<comment type="pathway">
    <text evidence="7">Metabolic intermediate biosynthesis; acetyl-CoA biosynthesis; acetyl-CoA from acetate: step 1/2.</text>
</comment>
<dbReference type="KEGG" id="clx:CLAN_0375"/>
<feature type="active site" description="Proton donor/acceptor" evidence="7">
    <location>
        <position position="146"/>
    </location>
</feature>
<dbReference type="PANTHER" id="PTHR21060">
    <property type="entry name" value="ACETATE KINASE"/>
    <property type="match status" value="1"/>
</dbReference>
<dbReference type="AlphaFoldDB" id="A0A1X9SLM2"/>
<dbReference type="RefSeq" id="WP_100590452.1">
    <property type="nucleotide sequence ID" value="NZ_CP015578.1"/>
</dbReference>
<feature type="binding site" evidence="7">
    <location>
        <position position="14"/>
    </location>
    <ligand>
        <name>ATP</name>
        <dbReference type="ChEBI" id="CHEBI:30616"/>
    </ligand>
</feature>
<dbReference type="GO" id="GO:0008776">
    <property type="term" value="F:acetate kinase activity"/>
    <property type="evidence" value="ECO:0007669"/>
    <property type="project" value="UniProtKB-UniRule"/>
</dbReference>
<feature type="binding site" evidence="7">
    <location>
        <begin position="280"/>
        <end position="282"/>
    </location>
    <ligand>
        <name>ATP</name>
        <dbReference type="ChEBI" id="CHEBI:30616"/>
    </ligand>
</feature>
<dbReference type="CDD" id="cd24010">
    <property type="entry name" value="ASKHA_NBD_AcK_PK"/>
    <property type="match status" value="1"/>
</dbReference>
<dbReference type="GO" id="GO:0005737">
    <property type="term" value="C:cytoplasm"/>
    <property type="evidence" value="ECO:0007669"/>
    <property type="project" value="UniProtKB-SubCell"/>
</dbReference>
<comment type="cofactor">
    <cofactor evidence="7">
        <name>Mg(2+)</name>
        <dbReference type="ChEBI" id="CHEBI:18420"/>
    </cofactor>
    <cofactor evidence="7">
        <name>Mn(2+)</name>
        <dbReference type="ChEBI" id="CHEBI:29035"/>
    </cofactor>
    <text evidence="7">Mg(2+). Can also accept Mn(2+).</text>
</comment>
<dbReference type="Pfam" id="PF00871">
    <property type="entry name" value="Acetate_kinase"/>
    <property type="match status" value="1"/>
</dbReference>
<evidence type="ECO:0000256" key="6">
    <source>
        <dbReference type="ARBA" id="ARBA00022842"/>
    </source>
</evidence>
<sequence length="407" mass="44960">MKILVINSGSSSIKFKLYDMDNESVMCKGLIEQIGSENSYAKIVTACGKTKDRATHIIDHAQGIDIMNELLFNSGIIKSLDDIDGVGHRVVQGADIFTDAILIDESVMKKIEELIPLAPLHNPAHLAGMKETLKLRPDIPNVAVFDTVFHQTMPKVSYMYALPLEFYEKYKIRKYGFHGTSHQFVSKAGAEILGIEYSKFNCITLHLGNGASIAAIKNGKCIDTTMGLTPLEGLMMGTRCGSIDPAIMPFLMRNANLSGEEVDNIMNKKSGLLAIGGTNDMREIEKRMDAGDENAKLAFDMFVLRVKKYIGSYIAILGQIDAIIFTAGIGENDARVREAVCNGLEIFGIKIDKDKNMEPKDEPRRIGHADTKIKIIIVPTDEELAIAQDTIRVINNLKYKKAIDDTD</sequence>
<evidence type="ECO:0000256" key="2">
    <source>
        <dbReference type="ARBA" id="ARBA00022679"/>
    </source>
</evidence>
<gene>
    <name evidence="7 9" type="primary">ackA</name>
    <name evidence="9" type="ORF">CLAN_0375</name>
</gene>
<feature type="binding site" evidence="7">
    <location>
        <begin position="328"/>
        <end position="332"/>
    </location>
    <ligand>
        <name>ATP</name>
        <dbReference type="ChEBI" id="CHEBI:30616"/>
    </ligand>
</feature>
<evidence type="ECO:0000256" key="1">
    <source>
        <dbReference type="ARBA" id="ARBA00008748"/>
    </source>
</evidence>
<dbReference type="UniPathway" id="UPA00340">
    <property type="reaction ID" value="UER00458"/>
</dbReference>
<feature type="binding site" evidence="7">
    <location>
        <position position="7"/>
    </location>
    <ligand>
        <name>Mg(2+)</name>
        <dbReference type="ChEBI" id="CHEBI:18420"/>
    </ligand>
</feature>
<evidence type="ECO:0000256" key="3">
    <source>
        <dbReference type="ARBA" id="ARBA00022741"/>
    </source>
</evidence>
<name>A0A1X9SLM2_9BACT</name>
<feature type="binding site" evidence="7">
    <location>
        <position position="382"/>
    </location>
    <ligand>
        <name>Mg(2+)</name>
        <dbReference type="ChEBI" id="CHEBI:18420"/>
    </ligand>
</feature>
<dbReference type="InterPro" id="IPR000890">
    <property type="entry name" value="Aliphatic_acid_kin_short-chain"/>
</dbReference>
<dbReference type="GO" id="GO:0006085">
    <property type="term" value="P:acetyl-CoA biosynthetic process"/>
    <property type="evidence" value="ECO:0007669"/>
    <property type="project" value="UniProtKB-UniRule"/>
</dbReference>
<evidence type="ECO:0000313" key="10">
    <source>
        <dbReference type="Proteomes" id="UP000202031"/>
    </source>
</evidence>
<dbReference type="EC" id="2.7.2.1" evidence="7"/>
<keyword evidence="7" id="KW-0963">Cytoplasm</keyword>
<dbReference type="Proteomes" id="UP000202031">
    <property type="component" value="Chromosome"/>
</dbReference>
<protein>
    <recommendedName>
        <fullName evidence="7">Acetate kinase</fullName>
        <ecNumber evidence="7">2.7.2.1</ecNumber>
    </recommendedName>
    <alternativeName>
        <fullName evidence="7">Acetokinase</fullName>
    </alternativeName>
</protein>
<dbReference type="InterPro" id="IPR023865">
    <property type="entry name" value="Aliphatic_acid_kinase_CS"/>
</dbReference>
<feature type="binding site" evidence="7">
    <location>
        <position position="89"/>
    </location>
    <ligand>
        <name>substrate</name>
    </ligand>
</feature>
<dbReference type="PIRSF" id="PIRSF000722">
    <property type="entry name" value="Acetate_prop_kin"/>
    <property type="match status" value="1"/>
</dbReference>
<accession>A0A1X9SLM2</accession>
<dbReference type="NCBIfam" id="TIGR00016">
    <property type="entry name" value="ackA"/>
    <property type="match status" value="1"/>
</dbReference>
<dbReference type="EMBL" id="CP015578">
    <property type="protein sequence ID" value="ARQ97133.1"/>
    <property type="molecule type" value="Genomic_DNA"/>
</dbReference>
<reference evidence="10" key="2">
    <citation type="journal article" date="2017" name="Genome Biol. Evol.">
        <title>Comparative genomic analysis identifies a Campylobacter clade deficient in selenium metabolism.</title>
        <authorList>
            <person name="Miller W.G."/>
            <person name="Yee E."/>
            <person name="Lopes B.S."/>
            <person name="Chapman M.H."/>
            <person name="Huynh S."/>
            <person name="Bono J.L."/>
            <person name="Parker C.T."/>
            <person name="Strachan N.J.C."/>
            <person name="Forbes K.J."/>
        </authorList>
    </citation>
    <scope>NUCLEOTIDE SEQUENCE [LARGE SCALE GENOMIC DNA]</scope>
    <source>
        <strain evidence="10">NCTC 13004</strain>
    </source>
</reference>
<reference evidence="10" key="1">
    <citation type="journal article" date="2017" name="Genome Biol. Evol.">
        <title>Comparative Genomic Analysis Identifies a Campylobacter Clade Deficient in Selenium Metabolism.</title>
        <authorList>
            <person name="Miller W.G."/>
            <person name="Yee E."/>
            <person name="Lopes B.S."/>
            <person name="Chapman M.H."/>
            <person name="Huynh S."/>
            <person name="Bono J.L."/>
            <person name="Parker C.T."/>
            <person name="Strachan N.J.C."/>
            <person name="Forbes K.J."/>
        </authorList>
    </citation>
    <scope>NUCLEOTIDE SEQUENCE [LARGE SCALE GENOMIC DNA]</scope>
    <source>
        <strain evidence="10">NCTC 13004</strain>
    </source>
</reference>
<dbReference type="InterPro" id="IPR043129">
    <property type="entry name" value="ATPase_NBD"/>
</dbReference>
<comment type="subunit">
    <text evidence="7">Homodimer.</text>
</comment>
<evidence type="ECO:0000256" key="8">
    <source>
        <dbReference type="RuleBase" id="RU003835"/>
    </source>
</evidence>
<dbReference type="PRINTS" id="PR00471">
    <property type="entry name" value="ACETATEKNASE"/>
</dbReference>
<dbReference type="GO" id="GO:0006083">
    <property type="term" value="P:acetate metabolic process"/>
    <property type="evidence" value="ECO:0007669"/>
    <property type="project" value="TreeGrafter"/>
</dbReference>
<comment type="catalytic activity">
    <reaction evidence="7">
        <text>acetate + ATP = acetyl phosphate + ADP</text>
        <dbReference type="Rhea" id="RHEA:11352"/>
        <dbReference type="ChEBI" id="CHEBI:22191"/>
        <dbReference type="ChEBI" id="CHEBI:30089"/>
        <dbReference type="ChEBI" id="CHEBI:30616"/>
        <dbReference type="ChEBI" id="CHEBI:456216"/>
        <dbReference type="EC" id="2.7.2.1"/>
    </reaction>
</comment>
<keyword evidence="4 7" id="KW-0418">Kinase</keyword>
<proteinExistence type="inferred from homology"/>
<feature type="binding site" evidence="7">
    <location>
        <begin position="206"/>
        <end position="210"/>
    </location>
    <ligand>
        <name>ATP</name>
        <dbReference type="ChEBI" id="CHEBI:30616"/>
    </ligand>
</feature>
<comment type="similarity">
    <text evidence="1 7 8">Belongs to the acetokinase family.</text>
</comment>
<keyword evidence="6 7" id="KW-0460">Magnesium</keyword>
<dbReference type="HAMAP" id="MF_00020">
    <property type="entry name" value="Acetate_kinase"/>
    <property type="match status" value="1"/>
</dbReference>
<dbReference type="InterPro" id="IPR004372">
    <property type="entry name" value="Ac/propionate_kinase"/>
</dbReference>
<comment type="subcellular location">
    <subcellularLocation>
        <location evidence="7">Cytoplasm</location>
    </subcellularLocation>
</comment>
<dbReference type="Gene3D" id="3.30.420.40">
    <property type="match status" value="2"/>
</dbReference>
<feature type="site" description="Transition state stabilizer" evidence="7">
    <location>
        <position position="239"/>
    </location>
</feature>
<organism evidence="9 10">
    <name type="scientific">Campylobacter lanienae NCTC 13004</name>
    <dbReference type="NCBI Taxonomy" id="1031753"/>
    <lineage>
        <taxon>Bacteria</taxon>
        <taxon>Pseudomonadati</taxon>
        <taxon>Campylobacterota</taxon>
        <taxon>Epsilonproteobacteria</taxon>
        <taxon>Campylobacterales</taxon>
        <taxon>Campylobacteraceae</taxon>
        <taxon>Campylobacter</taxon>
    </lineage>
</organism>
<comment type="function">
    <text evidence="7">Catalyzes the formation of acetyl phosphate from acetate and ATP. Can also catalyze the reverse reaction.</text>
</comment>
<keyword evidence="7" id="KW-0479">Metal-binding</keyword>
<keyword evidence="5 7" id="KW-0067">ATP-binding</keyword>
<dbReference type="SUPFAM" id="SSF53067">
    <property type="entry name" value="Actin-like ATPase domain"/>
    <property type="match status" value="2"/>
</dbReference>
<keyword evidence="2 7" id="KW-0808">Transferase</keyword>
<dbReference type="PANTHER" id="PTHR21060:SF15">
    <property type="entry name" value="ACETATE KINASE-RELATED"/>
    <property type="match status" value="1"/>
</dbReference>
<dbReference type="PROSITE" id="PS01075">
    <property type="entry name" value="ACETATE_KINASE_1"/>
    <property type="match status" value="1"/>
</dbReference>
<dbReference type="GeneID" id="46920848"/>
<evidence type="ECO:0000313" key="9">
    <source>
        <dbReference type="EMBL" id="ARQ97133.1"/>
    </source>
</evidence>
<evidence type="ECO:0000256" key="7">
    <source>
        <dbReference type="HAMAP-Rule" id="MF_00020"/>
    </source>
</evidence>